<organism evidence="1 2">
    <name type="scientific">Paludibacterium paludis</name>
    <dbReference type="NCBI Taxonomy" id="1225769"/>
    <lineage>
        <taxon>Bacteria</taxon>
        <taxon>Pseudomonadati</taxon>
        <taxon>Pseudomonadota</taxon>
        <taxon>Betaproteobacteria</taxon>
        <taxon>Neisseriales</taxon>
        <taxon>Chromobacteriaceae</taxon>
        <taxon>Paludibacterium</taxon>
    </lineage>
</organism>
<dbReference type="EMBL" id="BMYX01000019">
    <property type="protein sequence ID" value="GGY23864.1"/>
    <property type="molecule type" value="Genomic_DNA"/>
</dbReference>
<dbReference type="AlphaFoldDB" id="A0A918P5Z0"/>
<comment type="caution">
    <text evidence="1">The sequence shown here is derived from an EMBL/GenBank/DDBJ whole genome shotgun (WGS) entry which is preliminary data.</text>
</comment>
<reference evidence="1" key="2">
    <citation type="submission" date="2020-09" db="EMBL/GenBank/DDBJ databases">
        <authorList>
            <person name="Sun Q."/>
            <person name="Kim S."/>
        </authorList>
    </citation>
    <scope>NUCLEOTIDE SEQUENCE</scope>
    <source>
        <strain evidence="1">KCTC 32182</strain>
    </source>
</reference>
<accession>A0A918P5Z0</accession>
<dbReference type="Proteomes" id="UP000645257">
    <property type="component" value="Unassembled WGS sequence"/>
</dbReference>
<name>A0A918P5Z0_9NEIS</name>
<evidence type="ECO:0000313" key="1">
    <source>
        <dbReference type="EMBL" id="GGY23864.1"/>
    </source>
</evidence>
<gene>
    <name evidence="1" type="ORF">GCM10011289_29450</name>
</gene>
<sequence>MTTIRSMQAIAPSPLANEDAVSLAERVRTAAAKTGSTQDTDGSSHDNVSEVIKLEQKIAFQDFYTQLMMPDPDDPASPPQLDTQLM</sequence>
<reference evidence="1" key="1">
    <citation type="journal article" date="2014" name="Int. J. Syst. Evol. Microbiol.">
        <title>Complete genome sequence of Corynebacterium casei LMG S-19264T (=DSM 44701T), isolated from a smear-ripened cheese.</title>
        <authorList>
            <consortium name="US DOE Joint Genome Institute (JGI-PGF)"/>
            <person name="Walter F."/>
            <person name="Albersmeier A."/>
            <person name="Kalinowski J."/>
            <person name="Ruckert C."/>
        </authorList>
    </citation>
    <scope>NUCLEOTIDE SEQUENCE</scope>
    <source>
        <strain evidence="1">KCTC 32182</strain>
    </source>
</reference>
<keyword evidence="2" id="KW-1185">Reference proteome</keyword>
<dbReference type="RefSeq" id="WP_189535684.1">
    <property type="nucleotide sequence ID" value="NZ_BMYX01000019.1"/>
</dbReference>
<protein>
    <submittedName>
        <fullName evidence="1">Uncharacterized protein</fullName>
    </submittedName>
</protein>
<proteinExistence type="predicted"/>
<evidence type="ECO:0000313" key="2">
    <source>
        <dbReference type="Proteomes" id="UP000645257"/>
    </source>
</evidence>